<dbReference type="EMBL" id="PVXO01000006">
    <property type="protein sequence ID" value="PRR80441.1"/>
    <property type="molecule type" value="Genomic_DNA"/>
</dbReference>
<gene>
    <name evidence="9" type="ORF">CLLI_03220</name>
</gene>
<dbReference type="Proteomes" id="UP000239706">
    <property type="component" value="Unassembled WGS sequence"/>
</dbReference>
<dbReference type="RefSeq" id="WP_106062512.1">
    <property type="nucleotide sequence ID" value="NZ_PVXO01000006.1"/>
</dbReference>
<evidence type="ECO:0000256" key="4">
    <source>
        <dbReference type="ARBA" id="ARBA00022475"/>
    </source>
</evidence>
<comment type="similarity">
    <text evidence="2">Belongs to the ATPase epsilon chain family.</text>
</comment>
<name>A0A2T0B965_9CLOT</name>
<dbReference type="InterPro" id="IPR036771">
    <property type="entry name" value="ATPsynth_dsu/esu_N"/>
</dbReference>
<evidence type="ECO:0000256" key="3">
    <source>
        <dbReference type="ARBA" id="ARBA00022448"/>
    </source>
</evidence>
<dbReference type="GO" id="GO:0012505">
    <property type="term" value="C:endomembrane system"/>
    <property type="evidence" value="ECO:0007669"/>
    <property type="project" value="UniProtKB-SubCell"/>
</dbReference>
<evidence type="ECO:0000256" key="5">
    <source>
        <dbReference type="ARBA" id="ARBA00023065"/>
    </source>
</evidence>
<comment type="subcellular location">
    <subcellularLocation>
        <location evidence="1">Endomembrane system</location>
        <topology evidence="1">Peripheral membrane protein</topology>
    </subcellularLocation>
</comment>
<dbReference type="Gene3D" id="2.60.15.10">
    <property type="entry name" value="F0F1 ATP synthase delta/epsilon subunit, N-terminal"/>
    <property type="match status" value="1"/>
</dbReference>
<feature type="domain" description="ATP synthase F1 complex delta/epsilon subunit N-terminal" evidence="8">
    <location>
        <begin position="6"/>
        <end position="83"/>
    </location>
</feature>
<evidence type="ECO:0000256" key="1">
    <source>
        <dbReference type="ARBA" id="ARBA00004184"/>
    </source>
</evidence>
<reference evidence="9 10" key="1">
    <citation type="submission" date="2018-03" db="EMBL/GenBank/DDBJ databases">
        <title>Genome sequence of Clostridium liquoris DSM 100320.</title>
        <authorList>
            <person name="Poehlein A."/>
            <person name="Daniel R."/>
        </authorList>
    </citation>
    <scope>NUCLEOTIDE SEQUENCE [LARGE SCALE GENOMIC DNA]</scope>
    <source>
        <strain evidence="9 10">DSM 100320</strain>
    </source>
</reference>
<sequence length="90" mass="10346">MNNSIRLIVSTPFKEYYNLDIKSVTTESIVGKIEILPMHSLLISPLKPTLTEFEDINGKKYKFHNSKGIIQVTGNEVRIICEHIEENKEN</sequence>
<protein>
    <submittedName>
        <fullName evidence="9">F0F1 ATP synthase subunit epsilon</fullName>
    </submittedName>
</protein>
<evidence type="ECO:0000313" key="10">
    <source>
        <dbReference type="Proteomes" id="UP000239706"/>
    </source>
</evidence>
<keyword evidence="4" id="KW-1003">Cell membrane</keyword>
<dbReference type="GO" id="GO:0045259">
    <property type="term" value="C:proton-transporting ATP synthase complex"/>
    <property type="evidence" value="ECO:0007669"/>
    <property type="project" value="UniProtKB-KW"/>
</dbReference>
<keyword evidence="3" id="KW-0813">Transport</keyword>
<evidence type="ECO:0000256" key="7">
    <source>
        <dbReference type="ARBA" id="ARBA00023196"/>
    </source>
</evidence>
<keyword evidence="7" id="KW-0066">ATP synthesis</keyword>
<dbReference type="Pfam" id="PF02823">
    <property type="entry name" value="ATP-synt_DE_N"/>
    <property type="match status" value="1"/>
</dbReference>
<dbReference type="CDD" id="cd12152">
    <property type="entry name" value="F1-ATPase_delta"/>
    <property type="match status" value="1"/>
</dbReference>
<keyword evidence="6" id="KW-0472">Membrane</keyword>
<evidence type="ECO:0000256" key="6">
    <source>
        <dbReference type="ARBA" id="ARBA00023136"/>
    </source>
</evidence>
<evidence type="ECO:0000256" key="2">
    <source>
        <dbReference type="ARBA" id="ARBA00005712"/>
    </source>
</evidence>
<organism evidence="9 10">
    <name type="scientific">Clostridium liquoris</name>
    <dbReference type="NCBI Taxonomy" id="1289519"/>
    <lineage>
        <taxon>Bacteria</taxon>
        <taxon>Bacillati</taxon>
        <taxon>Bacillota</taxon>
        <taxon>Clostridia</taxon>
        <taxon>Eubacteriales</taxon>
        <taxon>Clostridiaceae</taxon>
        <taxon>Clostridium</taxon>
    </lineage>
</organism>
<accession>A0A2T0B965</accession>
<keyword evidence="7" id="KW-0139">CF(1)</keyword>
<keyword evidence="10" id="KW-1185">Reference proteome</keyword>
<dbReference type="AlphaFoldDB" id="A0A2T0B965"/>
<comment type="caution">
    <text evidence="9">The sequence shown here is derived from an EMBL/GenBank/DDBJ whole genome shotgun (WGS) entry which is preliminary data.</text>
</comment>
<evidence type="ECO:0000259" key="8">
    <source>
        <dbReference type="Pfam" id="PF02823"/>
    </source>
</evidence>
<dbReference type="GO" id="GO:0046933">
    <property type="term" value="F:proton-transporting ATP synthase activity, rotational mechanism"/>
    <property type="evidence" value="ECO:0007669"/>
    <property type="project" value="InterPro"/>
</dbReference>
<proteinExistence type="inferred from homology"/>
<dbReference type="InterPro" id="IPR020546">
    <property type="entry name" value="ATP_synth_F1_dsu/esu_N"/>
</dbReference>
<evidence type="ECO:0000313" key="9">
    <source>
        <dbReference type="EMBL" id="PRR80441.1"/>
    </source>
</evidence>
<dbReference type="InterPro" id="IPR001469">
    <property type="entry name" value="ATP_synth_F1_dsu/esu"/>
</dbReference>
<keyword evidence="5" id="KW-0406">Ion transport</keyword>
<dbReference type="OrthoDB" id="9804110at2"/>
<dbReference type="SUPFAM" id="SSF51344">
    <property type="entry name" value="Epsilon subunit of F1F0-ATP synthase N-terminal domain"/>
    <property type="match status" value="1"/>
</dbReference>